<feature type="domain" description="Protein kinase" evidence="3">
    <location>
        <begin position="1143"/>
        <end position="1452"/>
    </location>
</feature>
<dbReference type="GeneID" id="7835371"/>
<dbReference type="OrthoDB" id="27842at2759"/>
<feature type="region of interest" description="Disordered" evidence="2">
    <location>
        <begin position="794"/>
        <end position="816"/>
    </location>
</feature>
<dbReference type="Proteomes" id="UP000009168">
    <property type="component" value="Unassembled WGS sequence"/>
</dbReference>
<dbReference type="GO" id="GO:0019005">
    <property type="term" value="C:SCF ubiquitin ligase complex"/>
    <property type="evidence" value="ECO:0007669"/>
    <property type="project" value="TreeGrafter"/>
</dbReference>
<dbReference type="InterPro" id="IPR017441">
    <property type="entry name" value="Protein_kinase_ATP_BS"/>
</dbReference>
<dbReference type="SUPFAM" id="SSF56112">
    <property type="entry name" value="Protein kinase-like (PK-like)"/>
    <property type="match status" value="1"/>
</dbReference>
<feature type="compositionally biased region" description="Polar residues" evidence="2">
    <location>
        <begin position="520"/>
        <end position="533"/>
    </location>
</feature>
<reference evidence="5" key="1">
    <citation type="journal article" date="2006" name="PLoS Biol.">
        <title>Macronuclear genome sequence of the ciliate Tetrahymena thermophila, a model eukaryote.</title>
        <authorList>
            <person name="Eisen J.A."/>
            <person name="Coyne R.S."/>
            <person name="Wu M."/>
            <person name="Wu D."/>
            <person name="Thiagarajan M."/>
            <person name="Wortman J.R."/>
            <person name="Badger J.H."/>
            <person name="Ren Q."/>
            <person name="Amedeo P."/>
            <person name="Jones K.M."/>
            <person name="Tallon L.J."/>
            <person name="Delcher A.L."/>
            <person name="Salzberg S.L."/>
            <person name="Silva J.C."/>
            <person name="Haas B.J."/>
            <person name="Majoros W.H."/>
            <person name="Farzad M."/>
            <person name="Carlton J.M."/>
            <person name="Smith R.K. Jr."/>
            <person name="Garg J."/>
            <person name="Pearlman R.E."/>
            <person name="Karrer K.M."/>
            <person name="Sun L."/>
            <person name="Manning G."/>
            <person name="Elde N.C."/>
            <person name="Turkewitz A.P."/>
            <person name="Asai D.J."/>
            <person name="Wilkes D.E."/>
            <person name="Wang Y."/>
            <person name="Cai H."/>
            <person name="Collins K."/>
            <person name="Stewart B.A."/>
            <person name="Lee S.R."/>
            <person name="Wilamowska K."/>
            <person name="Weinberg Z."/>
            <person name="Ruzzo W.L."/>
            <person name="Wloga D."/>
            <person name="Gaertig J."/>
            <person name="Frankel J."/>
            <person name="Tsao C.-C."/>
            <person name="Gorovsky M.A."/>
            <person name="Keeling P.J."/>
            <person name="Waller R.F."/>
            <person name="Patron N.J."/>
            <person name="Cherry J.M."/>
            <person name="Stover N.A."/>
            <person name="Krieger C.J."/>
            <person name="del Toro C."/>
            <person name="Ryder H.F."/>
            <person name="Williamson S.C."/>
            <person name="Barbeau R.A."/>
            <person name="Hamilton E.P."/>
            <person name="Orias E."/>
        </authorList>
    </citation>
    <scope>NUCLEOTIDE SEQUENCE [LARGE SCALE GENOMIC DNA]</scope>
    <source>
        <strain evidence="5">SB210</strain>
    </source>
</reference>
<dbReference type="PANTHER" id="PTHR13318">
    <property type="entry name" value="PARTNER OF PAIRED, ISOFORM B-RELATED"/>
    <property type="match status" value="1"/>
</dbReference>
<dbReference type="SMART" id="SM00220">
    <property type="entry name" value="S_TKc"/>
    <property type="match status" value="1"/>
</dbReference>
<dbReference type="SMART" id="SM00367">
    <property type="entry name" value="LRR_CC"/>
    <property type="match status" value="4"/>
</dbReference>
<dbReference type="EMBL" id="GG662212">
    <property type="protein sequence ID" value="EAS07636.2"/>
    <property type="molecule type" value="Genomic_DNA"/>
</dbReference>
<feature type="compositionally biased region" description="Polar residues" evidence="2">
    <location>
        <begin position="271"/>
        <end position="298"/>
    </location>
</feature>
<dbReference type="InterPro" id="IPR032675">
    <property type="entry name" value="LRR_dom_sf"/>
</dbReference>
<sequence>MVQKLIFNKFIKKKDDNEKWIQFSSSNTNINLNRLHECSLSQFYKAIAELRKTKDNIPQFSIEKVSSSSHELAIYFNQLPKDVLSDIKFLSFLSDCSIKRKTQIYSNKNRNFHNLPTIQEGMYESASQKINVNEEDDQLVRRQSSAFSRTINNSIKNSQYLYEITKSDISKSLFKKSETNEIINENALENSIQVDKDINILSNDSSFKDIDGSYDNQFKKNQGQKIRQDLSLTQEELSCTVVTEIDEDTKLQKSQYFGNFNEKMLQTLTTTRDYNSSPRSKIMGSISSPGSNQSLKMTQEQQKQYIQSQQIQLNLQQQIFQKQNQAAEKQKIQPNQQKIRFTQSIQCQDQIVEPQLQIKEQNFVSLPSSTKNQTKQGTQKQQNSNEYIISSSNFSNTSLKNNNISQVQGANSNQITKLSNNQNTTNTFQNKPNKIQESKFQQQNAQTLHYPGNIANSIVTDFYDKSLSQTVVPSLHQNNQGTKINLDISDSNATKINNKFKLSNNTQSQTQLSQNSRQQDFSSQNGGQAGNQNEMSQTLNFKQQALFQAQGQFKSMESVPSKEEIQMKFIKETISHSQIGKQENEDNYKNNNNRQDALAIFSREQISTDRKNRETACFSQESVQAISMGQTLSYKQINQRKQSQIILSQVNFDQAEEEVTYRPKPQIEQQSMSQTVMIKNQPYQQNKQQTPNQQQSINQTFSNLQKKNNMMDSYIGGQATSEVLQIETYENIDEGNIYNTKQNEYLPSIDSRKASQSGIYSKENQNSIQSQKLLTSEFNKQSVFQTGHFKSIDPSQVMESKLKKSNNENQDRQNQNMLNIQDFQKIQESKIIERQEKQYNSQLSFSPKNNRVYQSSQNIPQIQIQQYKLADVSNTPILLSPKHSQQLYSVQQSGSVTIVPKKRFEQESTKDETLKTDKIKQKYYINFSNNRTSESQEIEGKNDPQNMQDFNKKNQESNAKDDQSEQPKGEKKKVLHSKDQSSQFSNSKKQKGYQGGQYSGSSSGGKDNSNIRKNNNNLYQDISINIYKSLIPHNPIGFSTIMSNPLQVSEITGLKGSVSVTGNLQVDEAPTKEKIYKPFNPIKNSDWQITFNQKGDVEIKTSQDIVPPVENYGKSFRKLYLTGNEKNQAILDKVKVILEEQKFTDIEMIGRGSYGLVLKVKNWQGFERAIKVQLINAYNQDQFKDGEFKIGKYLTDDGTENLFGQIITLHNIYIIQDTESEHMICLMEMELAESSLSKQINNRLEKGVMIDPFSQEEFIFICRWCIQTLVRIHNSGCVHRDIKTDNILKMGNNFLFTDFGESEYVYNLKNFHQKQTDTFRVKQRFSGTQTYLSPLLRECYDNLKNNQSDQLYHDPFKSDIYSLGLVFLQIQLYMKGMNKAEITAILKDPKKAYEEARANNINHIILKQRYFIYEGYEYECINILQSMLEIEENKRMSTIKLALICQIDKQFLSRIVIPYPKIFRPKQIKEDYGNNICKVKYSIKYMEYEGETLKIGDKILRHGRGKLFRHEQNTKTIIYEGYWSKDLPHGQGKFSKIFQDDWEYEGQFYKGVFHGKGEIKFNGNTIYSGEFRNYILKDFLIPKQMCPQSGTFKLIAFGKKMYKIKKKADNQEFCLQIKLHQIPNIENLLCLLKDSKSNFQRLTLKNYKKINMDSISHAPNQSDVYKKRDIFIICKKMNVEVIYDEEFTFLDYQLETILQICNQIEYIDLKFISQEQAAKLFSGEKSFDYLKQIKNANEQKFSEEFFCNLMNSKIVSRLNIIEYENKSLFGLGLKRMFEKRVQVQFVKEINLSNSYISAQNESFQSFFASDCLNQIIKLNLHNIASLNDESLKIISSSKYLQNLKELDISGCTKVTHKGLSQFSIQLQQNLPQLQVLRIGGLVNPKVDTGLNKLLFNPTMKMLESLFKNASNLQELDMSNSQMLNDSVVKGITTTKHLPNLLFLILSKCPLLTYKSFEYFHRQTNNLKTLEMVDFSYTKIKLSLNLKKPAQFLKKLKIAECQQIDWNQLAGYLQISHTSEIYFDSDLLEFVSKQKEEDFKQAIRLLSNKKIFLNIVSEQSLEYIIKFFEKRNNLDIRLFSLTYPEYQLEKSVIVQIKKQDKHTKFKIKDYQGVSFKERIQEARAKVFKYKHYQILEQPLCVLDQDYDNYGNQQLPANEERFEDLKRILNGRLFLEFHLLDLKNEQQFAHQIIKPLAQSKFTRGLEMIDLSNSIINDEDLQELTKSQYFQKLESICINNCQEITETGINCLIESIQGFPSLKEVQVQQKLVNFQNLDLNSLQKRGQEFKLIIDTLQIKNLEVIRDEKMFLKYVQQICSINQSVISTIFVIGTPFLVNKILNQLSQNTPSPLKYVTIDVSISQENEIEDIQQALSLIQNFKQIESLFFDFRKLRFLSYSLMKSLFKYIENLQLLKQLKIMIKNYGRKEYFLEGVHIIELFENLKKFTQLKKLSVYFKQKKNVNQQINKIMTDKIGICIRSIVKNLQEMNIQLINWDIQQRIQGFSIIQFGQFEVCKSLQSLTLNFRNMLKSNRDYIKDETIKSLTDCLKGMQFLRQLSLNLKNWGKKNEYITDQSLIYIKEFLQTNKNLKLFDINLKNWEQSSIKSITEFIEAINQQQKLQTLWLNLANWGVFNSTLVGDAIEKMLEKNGEQIQNLKINFSKSYKLHQKNVSDSNLIKLFRNISKNNDLTSIHLNLSNWGQNNESITDDCLDGFKQILSKKKLKSLTLKIKNWGCENNRITDSFIPNLVSQISNLNDIEYLYLNFSGMGQFISDNKIGNQEAIQQLGEQLLKSKKLKTIKLNMNNWKTENSEDCLFDIFKQLQKRPQPQEIQLSLAGWFQSKDKISRKQQENDQQQIESKAIQKLNFNFSNWMSITQAIQAQNIYFNMFQLENMIDLTLDFSQLNNLQDNFESELIVLLSNLQELQNLKSLDLNLSYDLSQDLDISRNLKIQLEQCLTKLIQLETLKLNLKGWKFKNSDIQNEVIEHIFLGISRLIKIRVLKINMDNWNSNTDISKANFEVFSKNLKDLRILSKIYLSFENWYQQSNKISNTSSPQITKQQNEDQIASYYNFLIEKLLEIINNAKLLDYFYLNLQNWPFINKKLLSQLKNNLGDMNIQHKLVGKLFNNYAVL</sequence>
<evidence type="ECO:0000313" key="5">
    <source>
        <dbReference type="Proteomes" id="UP000009168"/>
    </source>
</evidence>
<evidence type="ECO:0000256" key="1">
    <source>
        <dbReference type="PROSITE-ProRule" id="PRU10141"/>
    </source>
</evidence>
<dbReference type="Pfam" id="PF00069">
    <property type="entry name" value="Pkinase"/>
    <property type="match status" value="1"/>
</dbReference>
<dbReference type="RefSeq" id="XP_001027878.2">
    <property type="nucleotide sequence ID" value="XM_001027878.2"/>
</dbReference>
<feature type="binding site" evidence="1">
    <location>
        <position position="1171"/>
    </location>
    <ligand>
        <name>ATP</name>
        <dbReference type="ChEBI" id="CHEBI:30616"/>
    </ligand>
</feature>
<dbReference type="PROSITE" id="PS00107">
    <property type="entry name" value="PROTEIN_KINASE_ATP"/>
    <property type="match status" value="1"/>
</dbReference>
<name>I7LY37_TETTS</name>
<dbReference type="SUPFAM" id="SSF82185">
    <property type="entry name" value="Histone H3 K4-specific methyltransferase SET7/9 N-terminal domain"/>
    <property type="match status" value="1"/>
</dbReference>
<accession>I7LY37</accession>
<keyword evidence="1" id="KW-0547">Nucleotide-binding</keyword>
<feature type="region of interest" description="Disordered" evidence="2">
    <location>
        <begin position="271"/>
        <end position="301"/>
    </location>
</feature>
<feature type="region of interest" description="Disordered" evidence="2">
    <location>
        <begin position="927"/>
        <end position="1014"/>
    </location>
</feature>
<dbReference type="Gene3D" id="3.80.10.10">
    <property type="entry name" value="Ribonuclease Inhibitor"/>
    <property type="match status" value="4"/>
</dbReference>
<proteinExistence type="predicted"/>
<dbReference type="InterPro" id="IPR000719">
    <property type="entry name" value="Prot_kinase_dom"/>
</dbReference>
<keyword evidence="4" id="KW-0808">Transferase</keyword>
<feature type="compositionally biased region" description="Basic and acidic residues" evidence="2">
    <location>
        <begin position="950"/>
        <end position="969"/>
    </location>
</feature>
<dbReference type="GO" id="GO:0005524">
    <property type="term" value="F:ATP binding"/>
    <property type="evidence" value="ECO:0007669"/>
    <property type="project" value="UniProtKB-UniRule"/>
</dbReference>
<dbReference type="InterPro" id="IPR006553">
    <property type="entry name" value="Leu-rich_rpt_Cys-con_subtyp"/>
</dbReference>
<evidence type="ECO:0000256" key="2">
    <source>
        <dbReference type="SAM" id="MobiDB-lite"/>
    </source>
</evidence>
<dbReference type="STRING" id="312017.I7LY37"/>
<dbReference type="GO" id="GO:0031146">
    <property type="term" value="P:SCF-dependent proteasomal ubiquitin-dependent protein catabolic process"/>
    <property type="evidence" value="ECO:0007669"/>
    <property type="project" value="TreeGrafter"/>
</dbReference>
<dbReference type="GO" id="GO:0004672">
    <property type="term" value="F:protein kinase activity"/>
    <property type="evidence" value="ECO:0007669"/>
    <property type="project" value="InterPro"/>
</dbReference>
<dbReference type="Gene3D" id="2.20.110.10">
    <property type="entry name" value="Histone H3 K4-specific methyltransferase SET7/9 N-terminal domain"/>
    <property type="match status" value="1"/>
</dbReference>
<dbReference type="InParanoid" id="I7LY37"/>
<dbReference type="CDD" id="cd00180">
    <property type="entry name" value="PKc"/>
    <property type="match status" value="1"/>
</dbReference>
<protein>
    <submittedName>
        <fullName evidence="4">Serine/Threonine kinase</fullName>
    </submittedName>
</protein>
<feature type="compositionally biased region" description="Low complexity" evidence="2">
    <location>
        <begin position="504"/>
        <end position="519"/>
    </location>
</feature>
<feature type="compositionally biased region" description="Basic and acidic residues" evidence="2">
    <location>
        <begin position="800"/>
        <end position="811"/>
    </location>
</feature>
<dbReference type="SUPFAM" id="SSF52047">
    <property type="entry name" value="RNI-like"/>
    <property type="match status" value="4"/>
</dbReference>
<dbReference type="KEGG" id="tet:TTHERM_00495900"/>
<evidence type="ECO:0000259" key="3">
    <source>
        <dbReference type="PROSITE" id="PS50011"/>
    </source>
</evidence>
<feature type="region of interest" description="Disordered" evidence="2">
    <location>
        <begin position="504"/>
        <end position="533"/>
    </location>
</feature>
<dbReference type="PROSITE" id="PS50011">
    <property type="entry name" value="PROTEIN_KINASE_DOM"/>
    <property type="match status" value="1"/>
</dbReference>
<keyword evidence="4" id="KW-0418">Kinase</keyword>
<evidence type="ECO:0000313" key="4">
    <source>
        <dbReference type="EMBL" id="EAS07636.2"/>
    </source>
</evidence>
<organism evidence="4 5">
    <name type="scientific">Tetrahymena thermophila (strain SB210)</name>
    <dbReference type="NCBI Taxonomy" id="312017"/>
    <lineage>
        <taxon>Eukaryota</taxon>
        <taxon>Sar</taxon>
        <taxon>Alveolata</taxon>
        <taxon>Ciliophora</taxon>
        <taxon>Intramacronucleata</taxon>
        <taxon>Oligohymenophorea</taxon>
        <taxon>Hymenostomatida</taxon>
        <taxon>Tetrahymenina</taxon>
        <taxon>Tetrahymenidae</taxon>
        <taxon>Tetrahymena</taxon>
    </lineage>
</organism>
<keyword evidence="5" id="KW-1185">Reference proteome</keyword>
<keyword evidence="1" id="KW-0067">ATP-binding</keyword>
<dbReference type="Gene3D" id="1.10.510.10">
    <property type="entry name" value="Transferase(Phosphotransferase) domain 1"/>
    <property type="match status" value="1"/>
</dbReference>
<gene>
    <name evidence="4" type="ORF">TTHERM_00495900</name>
</gene>
<dbReference type="InterPro" id="IPR011009">
    <property type="entry name" value="Kinase-like_dom_sf"/>
</dbReference>